<evidence type="ECO:0000313" key="3">
    <source>
        <dbReference type="RefSeq" id="XP_040930159.1"/>
    </source>
</evidence>
<keyword evidence="2" id="KW-1185">Reference proteome</keyword>
<accession>A0ABM2YI11</accession>
<dbReference type="GeneID" id="121203772"/>
<name>A0ABM2YI11_GOSHI</name>
<dbReference type="Proteomes" id="UP000818029">
    <property type="component" value="Chromosome A07"/>
</dbReference>
<reference evidence="2" key="1">
    <citation type="journal article" date="2020" name="Nat. Genet.">
        <title>Genomic diversifications of five Gossypium allopolyploid species and their impact on cotton improvement.</title>
        <authorList>
            <person name="Chen Z.J."/>
            <person name="Sreedasyam A."/>
            <person name="Ando A."/>
            <person name="Song Q."/>
            <person name="De Santiago L.M."/>
            <person name="Hulse-Kemp A.M."/>
            <person name="Ding M."/>
            <person name="Ye W."/>
            <person name="Kirkbride R.C."/>
            <person name="Jenkins J."/>
            <person name="Plott C."/>
            <person name="Lovell J."/>
            <person name="Lin Y.M."/>
            <person name="Vaughn R."/>
            <person name="Liu B."/>
            <person name="Simpson S."/>
            <person name="Scheffler B.E."/>
            <person name="Wen L."/>
            <person name="Saski C.A."/>
            <person name="Grover C.E."/>
            <person name="Hu G."/>
            <person name="Conover J.L."/>
            <person name="Carlson J.W."/>
            <person name="Shu S."/>
            <person name="Boston L.B."/>
            <person name="Williams M."/>
            <person name="Peterson D.G."/>
            <person name="McGee K."/>
            <person name="Jones D.C."/>
            <person name="Wendel J.F."/>
            <person name="Stelly D.M."/>
            <person name="Grimwood J."/>
            <person name="Schmutz J."/>
        </authorList>
    </citation>
    <scope>NUCLEOTIDE SEQUENCE [LARGE SCALE GENOMIC DNA]</scope>
    <source>
        <strain evidence="2">cv. TM-1</strain>
    </source>
</reference>
<feature type="region of interest" description="Disordered" evidence="1">
    <location>
        <begin position="1"/>
        <end position="49"/>
    </location>
</feature>
<dbReference type="RefSeq" id="XP_040930159.1">
    <property type="nucleotide sequence ID" value="XM_041074225.1"/>
</dbReference>
<organism evidence="2 3">
    <name type="scientific">Gossypium hirsutum</name>
    <name type="common">Upland cotton</name>
    <name type="synonym">Gossypium mexicanum</name>
    <dbReference type="NCBI Taxonomy" id="3635"/>
    <lineage>
        <taxon>Eukaryota</taxon>
        <taxon>Viridiplantae</taxon>
        <taxon>Streptophyta</taxon>
        <taxon>Embryophyta</taxon>
        <taxon>Tracheophyta</taxon>
        <taxon>Spermatophyta</taxon>
        <taxon>Magnoliopsida</taxon>
        <taxon>eudicotyledons</taxon>
        <taxon>Gunneridae</taxon>
        <taxon>Pentapetalae</taxon>
        <taxon>rosids</taxon>
        <taxon>malvids</taxon>
        <taxon>Malvales</taxon>
        <taxon>Malvaceae</taxon>
        <taxon>Malvoideae</taxon>
        <taxon>Gossypium</taxon>
    </lineage>
</organism>
<evidence type="ECO:0000313" key="2">
    <source>
        <dbReference type="Proteomes" id="UP000818029"/>
    </source>
</evidence>
<protein>
    <submittedName>
        <fullName evidence="3">Uncharacterized protein</fullName>
    </submittedName>
</protein>
<evidence type="ECO:0000256" key="1">
    <source>
        <dbReference type="SAM" id="MobiDB-lite"/>
    </source>
</evidence>
<feature type="compositionally biased region" description="Basic residues" evidence="1">
    <location>
        <begin position="9"/>
        <end position="19"/>
    </location>
</feature>
<sequence length="180" mass="19276">MADGLSRPPSHHQSGRRPPPKNGPVSPCSMASLRAKAPSTHGSRKQRKFSASWTRFGRWMRDPPTAQPWPLPVLQSKWAWAVVAGAWAVAAGVRRVGVWGADGDGHAGVCCHLHRSSSCFDKSVFAFSISAMLSRSGNTGLVGLSPGLEPEPIGKFIDAGAPTWYWDLMVTAALCGRSCI</sequence>
<reference evidence="3" key="2">
    <citation type="submission" date="2025-08" db="UniProtKB">
        <authorList>
            <consortium name="RefSeq"/>
        </authorList>
    </citation>
    <scope>IDENTIFICATION</scope>
</reference>
<proteinExistence type="predicted"/>
<gene>
    <name evidence="3" type="primary">LOC121203772</name>
</gene>